<accession>A0A6A3SM49</accession>
<dbReference type="Proteomes" id="UP000440732">
    <property type="component" value="Unassembled WGS sequence"/>
</dbReference>
<sequence length="119" mass="13377">MASEDTDVLLVLADAFVRQGEALQEARREVFRLLVEEAWKVAMRSRHYLTAQCLDVPCDSAWMVLYRYGCDINFLNATSLTNYSADSLATTTSPALAQGAGRSSFDTTTRYWGWSCVFM</sequence>
<name>A0A6A3SM49_9STRA</name>
<proteinExistence type="predicted"/>
<dbReference type="Proteomes" id="UP000488956">
    <property type="component" value="Unassembled WGS sequence"/>
</dbReference>
<dbReference type="AlphaFoldDB" id="A0A6A3SM49"/>
<dbReference type="EMBL" id="QXFX01001539">
    <property type="protein sequence ID" value="KAE9088613.1"/>
    <property type="molecule type" value="Genomic_DNA"/>
</dbReference>
<comment type="caution">
    <text evidence="2">The sequence shown here is derived from an EMBL/GenBank/DDBJ whole genome shotgun (WGS) entry which is preliminary data.</text>
</comment>
<dbReference type="EMBL" id="QXGA01001492">
    <property type="protein sequence ID" value="KAE9117620.1"/>
    <property type="molecule type" value="Genomic_DNA"/>
</dbReference>
<protein>
    <submittedName>
        <fullName evidence="2">Uncharacterized protein</fullName>
    </submittedName>
</protein>
<evidence type="ECO:0000313" key="3">
    <source>
        <dbReference type="Proteomes" id="UP000440732"/>
    </source>
</evidence>
<reference evidence="2 3" key="1">
    <citation type="submission" date="2018-08" db="EMBL/GenBank/DDBJ databases">
        <title>Genomic investigation of the strawberry pathogen Phytophthora fragariae indicates pathogenicity is determined by transcriptional variation in three key races.</title>
        <authorList>
            <person name="Adams T.M."/>
            <person name="Armitage A.D."/>
            <person name="Sobczyk M.K."/>
            <person name="Bates H.J."/>
            <person name="Dunwell J.M."/>
            <person name="Nellist C.F."/>
            <person name="Harrison R.J."/>
        </authorList>
    </citation>
    <scope>NUCLEOTIDE SEQUENCE [LARGE SCALE GENOMIC DNA]</scope>
    <source>
        <strain evidence="2 3">NOV-5</strain>
        <strain evidence="1 4">ONT-3</strain>
    </source>
</reference>
<gene>
    <name evidence="2" type="ORF">PF006_g18775</name>
    <name evidence="1" type="ORF">PF010_g19317</name>
</gene>
<evidence type="ECO:0000313" key="1">
    <source>
        <dbReference type="EMBL" id="KAE9088613.1"/>
    </source>
</evidence>
<evidence type="ECO:0000313" key="4">
    <source>
        <dbReference type="Proteomes" id="UP000488956"/>
    </source>
</evidence>
<evidence type="ECO:0000313" key="2">
    <source>
        <dbReference type="EMBL" id="KAE9117620.1"/>
    </source>
</evidence>
<dbReference type="PANTHER" id="PTHR48471:SF1">
    <property type="entry name" value="DDE TNP4 DOMAIN-CONTAINING PROTEIN"/>
    <property type="match status" value="1"/>
</dbReference>
<organism evidence="2 3">
    <name type="scientific">Phytophthora fragariae</name>
    <dbReference type="NCBI Taxonomy" id="53985"/>
    <lineage>
        <taxon>Eukaryota</taxon>
        <taxon>Sar</taxon>
        <taxon>Stramenopiles</taxon>
        <taxon>Oomycota</taxon>
        <taxon>Peronosporomycetes</taxon>
        <taxon>Peronosporales</taxon>
        <taxon>Peronosporaceae</taxon>
        <taxon>Phytophthora</taxon>
    </lineage>
</organism>
<dbReference type="PANTHER" id="PTHR48471">
    <property type="entry name" value="DDE TNP4 DOMAIN-CONTAINING PROTEIN"/>
    <property type="match status" value="1"/>
</dbReference>